<protein>
    <submittedName>
        <fullName evidence="1">Uncharacterized protein</fullName>
    </submittedName>
</protein>
<name>A0AAD7E218_MYCRO</name>
<proteinExistence type="predicted"/>
<evidence type="ECO:0000313" key="1">
    <source>
        <dbReference type="EMBL" id="KAJ7703529.1"/>
    </source>
</evidence>
<keyword evidence="2" id="KW-1185">Reference proteome</keyword>
<gene>
    <name evidence="1" type="ORF">B0H17DRAFT_1326782</name>
</gene>
<reference evidence="1" key="1">
    <citation type="submission" date="2023-03" db="EMBL/GenBank/DDBJ databases">
        <title>Massive genome expansion in bonnet fungi (Mycena s.s.) driven by repeated elements and novel gene families across ecological guilds.</title>
        <authorList>
            <consortium name="Lawrence Berkeley National Laboratory"/>
            <person name="Harder C.B."/>
            <person name="Miyauchi S."/>
            <person name="Viragh M."/>
            <person name="Kuo A."/>
            <person name="Thoen E."/>
            <person name="Andreopoulos B."/>
            <person name="Lu D."/>
            <person name="Skrede I."/>
            <person name="Drula E."/>
            <person name="Henrissat B."/>
            <person name="Morin E."/>
            <person name="Kohler A."/>
            <person name="Barry K."/>
            <person name="LaButti K."/>
            <person name="Morin E."/>
            <person name="Salamov A."/>
            <person name="Lipzen A."/>
            <person name="Mereny Z."/>
            <person name="Hegedus B."/>
            <person name="Baldrian P."/>
            <person name="Stursova M."/>
            <person name="Weitz H."/>
            <person name="Taylor A."/>
            <person name="Grigoriev I.V."/>
            <person name="Nagy L.G."/>
            <person name="Martin F."/>
            <person name="Kauserud H."/>
        </authorList>
    </citation>
    <scope>NUCLEOTIDE SEQUENCE</scope>
    <source>
        <strain evidence="1">CBHHK067</strain>
    </source>
</reference>
<accession>A0AAD7E218</accession>
<evidence type="ECO:0000313" key="2">
    <source>
        <dbReference type="Proteomes" id="UP001221757"/>
    </source>
</evidence>
<dbReference type="EMBL" id="JARKIE010000012">
    <property type="protein sequence ID" value="KAJ7703529.1"/>
    <property type="molecule type" value="Genomic_DNA"/>
</dbReference>
<dbReference type="AlphaFoldDB" id="A0AAD7E218"/>
<sequence length="223" mass="23906">MRSLLVPNDDGAHKFPAYSKSADSAPFSLSLSQTTMMFTSIPLLGLCVLSINLASALPDVVAEVLQKRQSGSFVVTWPDSTVTWTPGNTYNVTWIAPESGIGSIALSTTSLESLVPLATDFNLAGETMNVTIPSNITTGGNYIILRAVSFLAESAPFGIGEAATTSASMGLSLDESSFRFSSTLGTKLEHPNNLTSSDRDLDFIDFPFINGFRFTLTDEPEFR</sequence>
<dbReference type="Proteomes" id="UP001221757">
    <property type="component" value="Unassembled WGS sequence"/>
</dbReference>
<comment type="caution">
    <text evidence="1">The sequence shown here is derived from an EMBL/GenBank/DDBJ whole genome shotgun (WGS) entry which is preliminary data.</text>
</comment>
<organism evidence="1 2">
    <name type="scientific">Mycena rosella</name>
    <name type="common">Pink bonnet</name>
    <name type="synonym">Agaricus rosellus</name>
    <dbReference type="NCBI Taxonomy" id="1033263"/>
    <lineage>
        <taxon>Eukaryota</taxon>
        <taxon>Fungi</taxon>
        <taxon>Dikarya</taxon>
        <taxon>Basidiomycota</taxon>
        <taxon>Agaricomycotina</taxon>
        <taxon>Agaricomycetes</taxon>
        <taxon>Agaricomycetidae</taxon>
        <taxon>Agaricales</taxon>
        <taxon>Marasmiineae</taxon>
        <taxon>Mycenaceae</taxon>
        <taxon>Mycena</taxon>
    </lineage>
</organism>